<evidence type="ECO:0000259" key="7">
    <source>
        <dbReference type="Pfam" id="PF01061"/>
    </source>
</evidence>
<dbReference type="GO" id="GO:0140359">
    <property type="term" value="F:ABC-type transporter activity"/>
    <property type="evidence" value="ECO:0007669"/>
    <property type="project" value="InterPro"/>
</dbReference>
<feature type="transmembrane region" description="Helical" evidence="6">
    <location>
        <begin position="91"/>
        <end position="114"/>
    </location>
</feature>
<evidence type="ECO:0000256" key="1">
    <source>
        <dbReference type="ARBA" id="ARBA00004141"/>
    </source>
</evidence>
<dbReference type="Proteomes" id="UP001291623">
    <property type="component" value="Unassembled WGS sequence"/>
</dbReference>
<dbReference type="GO" id="GO:0005886">
    <property type="term" value="C:plasma membrane"/>
    <property type="evidence" value="ECO:0007669"/>
    <property type="project" value="UniProtKB-ARBA"/>
</dbReference>
<dbReference type="Pfam" id="PF01061">
    <property type="entry name" value="ABC2_membrane"/>
    <property type="match status" value="1"/>
</dbReference>
<evidence type="ECO:0000256" key="5">
    <source>
        <dbReference type="ARBA" id="ARBA00023136"/>
    </source>
</evidence>
<comment type="subcellular location">
    <subcellularLocation>
        <location evidence="1">Membrane</location>
        <topology evidence="1">Multi-pass membrane protein</topology>
    </subcellularLocation>
</comment>
<organism evidence="8 9">
    <name type="scientific">Anisodus tanguticus</name>
    <dbReference type="NCBI Taxonomy" id="243964"/>
    <lineage>
        <taxon>Eukaryota</taxon>
        <taxon>Viridiplantae</taxon>
        <taxon>Streptophyta</taxon>
        <taxon>Embryophyta</taxon>
        <taxon>Tracheophyta</taxon>
        <taxon>Spermatophyta</taxon>
        <taxon>Magnoliopsida</taxon>
        <taxon>eudicotyledons</taxon>
        <taxon>Gunneridae</taxon>
        <taxon>Pentapetalae</taxon>
        <taxon>asterids</taxon>
        <taxon>lamiids</taxon>
        <taxon>Solanales</taxon>
        <taxon>Solanaceae</taxon>
        <taxon>Solanoideae</taxon>
        <taxon>Hyoscyameae</taxon>
        <taxon>Anisodus</taxon>
    </lineage>
</organism>
<evidence type="ECO:0000313" key="8">
    <source>
        <dbReference type="EMBL" id="KAK4376090.1"/>
    </source>
</evidence>
<evidence type="ECO:0000313" key="9">
    <source>
        <dbReference type="Proteomes" id="UP001291623"/>
    </source>
</evidence>
<evidence type="ECO:0000256" key="2">
    <source>
        <dbReference type="ARBA" id="ARBA00022448"/>
    </source>
</evidence>
<comment type="caution">
    <text evidence="8">The sequence shown here is derived from an EMBL/GenBank/DDBJ whole genome shotgun (WGS) entry which is preliminary data.</text>
</comment>
<evidence type="ECO:0000256" key="6">
    <source>
        <dbReference type="SAM" id="Phobius"/>
    </source>
</evidence>
<protein>
    <recommendedName>
        <fullName evidence="7">ABC-2 type transporter transmembrane domain-containing protein</fullName>
    </recommendedName>
</protein>
<name>A0AAE1VWF7_9SOLA</name>
<accession>A0AAE1VWF7</accession>
<keyword evidence="2" id="KW-0813">Transport</keyword>
<dbReference type="InterPro" id="IPR013525">
    <property type="entry name" value="ABC2_TM"/>
</dbReference>
<gene>
    <name evidence="8" type="ORF">RND71_006767</name>
</gene>
<dbReference type="AlphaFoldDB" id="A0AAE1VWF7"/>
<reference evidence="8" key="1">
    <citation type="submission" date="2023-12" db="EMBL/GenBank/DDBJ databases">
        <title>Genome assembly of Anisodus tanguticus.</title>
        <authorList>
            <person name="Wang Y.-J."/>
        </authorList>
    </citation>
    <scope>NUCLEOTIDE SEQUENCE</scope>
    <source>
        <strain evidence="8">KB-2021</strain>
        <tissue evidence="8">Leaf</tissue>
    </source>
</reference>
<evidence type="ECO:0000256" key="4">
    <source>
        <dbReference type="ARBA" id="ARBA00022989"/>
    </source>
</evidence>
<dbReference type="PANTHER" id="PTHR19241">
    <property type="entry name" value="ATP-BINDING CASSETTE TRANSPORTER"/>
    <property type="match status" value="1"/>
</dbReference>
<keyword evidence="9" id="KW-1185">Reference proteome</keyword>
<feature type="domain" description="ABC-2 type transporter transmembrane" evidence="7">
    <location>
        <begin position="3"/>
        <end position="60"/>
    </location>
</feature>
<keyword evidence="3 6" id="KW-0812">Transmembrane</keyword>
<dbReference type="EMBL" id="JAVYJV010000003">
    <property type="protein sequence ID" value="KAK4376090.1"/>
    <property type="molecule type" value="Genomic_DNA"/>
</dbReference>
<keyword evidence="5 6" id="KW-0472">Membrane</keyword>
<sequence length="122" mass="13518">MAVGLTPNQHLAAVISSAFYSLWNLMSGFLVPLPSIPGWWLWFYYISPVAWTLRGIISSQLGDVEDIISGPGFEGTVKEYLELSLGFGPGWIGWSAVILVAFSLLFFSVFAISVKILNFQKR</sequence>
<feature type="transmembrane region" description="Helical" evidence="6">
    <location>
        <begin position="12"/>
        <end position="32"/>
    </location>
</feature>
<evidence type="ECO:0000256" key="3">
    <source>
        <dbReference type="ARBA" id="ARBA00022692"/>
    </source>
</evidence>
<proteinExistence type="predicted"/>
<keyword evidence="4 6" id="KW-1133">Transmembrane helix</keyword>